<keyword evidence="7" id="KW-0547">Nucleotide-binding</keyword>
<dbReference type="EMBL" id="JACPRF010000406">
    <property type="protein sequence ID" value="MBI2877839.1"/>
    <property type="molecule type" value="Genomic_DNA"/>
</dbReference>
<dbReference type="CDD" id="cd01949">
    <property type="entry name" value="GGDEF"/>
    <property type="match status" value="1"/>
</dbReference>
<dbReference type="InterPro" id="IPR029787">
    <property type="entry name" value="Nucleotide_cyclase"/>
</dbReference>
<dbReference type="CDD" id="cd06225">
    <property type="entry name" value="HAMP"/>
    <property type="match status" value="1"/>
</dbReference>
<evidence type="ECO:0000256" key="4">
    <source>
        <dbReference type="ARBA" id="ARBA00022475"/>
    </source>
</evidence>
<keyword evidence="4" id="KW-1003">Cell membrane</keyword>
<keyword evidence="12" id="KW-1133">Transmembrane helix</keyword>
<evidence type="ECO:0000256" key="5">
    <source>
        <dbReference type="ARBA" id="ARBA00022553"/>
    </source>
</evidence>
<evidence type="ECO:0000256" key="10">
    <source>
        <dbReference type="ARBA" id="ARBA00023012"/>
    </source>
</evidence>
<comment type="caution">
    <text evidence="15">The sequence shown here is derived from an EMBL/GenBank/DDBJ whole genome shotgun (WGS) entry which is preliminary data.</text>
</comment>
<evidence type="ECO:0000313" key="16">
    <source>
        <dbReference type="Proteomes" id="UP000769766"/>
    </source>
</evidence>
<evidence type="ECO:0000256" key="9">
    <source>
        <dbReference type="ARBA" id="ARBA00022840"/>
    </source>
</evidence>
<dbReference type="Pfam" id="PF00990">
    <property type="entry name" value="GGDEF"/>
    <property type="match status" value="1"/>
</dbReference>
<keyword evidence="6" id="KW-0808">Transferase</keyword>
<dbReference type="InterPro" id="IPR050398">
    <property type="entry name" value="HssS/ArlS-like"/>
</dbReference>
<keyword evidence="8" id="KW-0418">Kinase</keyword>
<dbReference type="InterPro" id="IPR003660">
    <property type="entry name" value="HAMP_dom"/>
</dbReference>
<proteinExistence type="predicted"/>
<dbReference type="SUPFAM" id="SSF158472">
    <property type="entry name" value="HAMP domain-like"/>
    <property type="match status" value="1"/>
</dbReference>
<gene>
    <name evidence="15" type="ORF">HYY20_13270</name>
</gene>
<keyword evidence="11 12" id="KW-0472">Membrane</keyword>
<evidence type="ECO:0000313" key="15">
    <source>
        <dbReference type="EMBL" id="MBI2877839.1"/>
    </source>
</evidence>
<dbReference type="EC" id="2.7.13.3" evidence="3"/>
<dbReference type="GO" id="GO:0005524">
    <property type="term" value="F:ATP binding"/>
    <property type="evidence" value="ECO:0007669"/>
    <property type="project" value="UniProtKB-KW"/>
</dbReference>
<evidence type="ECO:0000256" key="8">
    <source>
        <dbReference type="ARBA" id="ARBA00022777"/>
    </source>
</evidence>
<name>A0A932CR04_UNCTE</name>
<comment type="catalytic activity">
    <reaction evidence="1">
        <text>ATP + protein L-histidine = ADP + protein N-phospho-L-histidine.</text>
        <dbReference type="EC" id="2.7.13.3"/>
    </reaction>
</comment>
<dbReference type="GO" id="GO:0005886">
    <property type="term" value="C:plasma membrane"/>
    <property type="evidence" value="ECO:0007669"/>
    <property type="project" value="UniProtKB-SubCell"/>
</dbReference>
<evidence type="ECO:0000259" key="13">
    <source>
        <dbReference type="PROSITE" id="PS50885"/>
    </source>
</evidence>
<dbReference type="GO" id="GO:0000160">
    <property type="term" value="P:phosphorelay signal transduction system"/>
    <property type="evidence" value="ECO:0007669"/>
    <property type="project" value="UniProtKB-KW"/>
</dbReference>
<reference evidence="15" key="1">
    <citation type="submission" date="2020-07" db="EMBL/GenBank/DDBJ databases">
        <title>Huge and variable diversity of episymbiotic CPR bacteria and DPANN archaea in groundwater ecosystems.</title>
        <authorList>
            <person name="He C.Y."/>
            <person name="Keren R."/>
            <person name="Whittaker M."/>
            <person name="Farag I.F."/>
            <person name="Doudna J."/>
            <person name="Cate J.H.D."/>
            <person name="Banfield J.F."/>
        </authorList>
    </citation>
    <scope>NUCLEOTIDE SEQUENCE</scope>
    <source>
        <strain evidence="15">NC_groundwater_672_Ag_B-0.1um_62_36</strain>
    </source>
</reference>
<evidence type="ECO:0000259" key="14">
    <source>
        <dbReference type="PROSITE" id="PS50887"/>
    </source>
</evidence>
<dbReference type="PROSITE" id="PS50885">
    <property type="entry name" value="HAMP"/>
    <property type="match status" value="1"/>
</dbReference>
<evidence type="ECO:0000256" key="7">
    <source>
        <dbReference type="ARBA" id="ARBA00022741"/>
    </source>
</evidence>
<keyword evidence="10" id="KW-0902">Two-component regulatory system</keyword>
<dbReference type="SMART" id="SM00267">
    <property type="entry name" value="GGDEF"/>
    <property type="match status" value="1"/>
</dbReference>
<sequence length="323" mass="36038">MLREGTVDPSLLSQHEGTRRLNQVVQTIKGLERSSYQALDVGMVELNRKGERAAALTLVLGLLSLIVGSLLAVAITLGISSSIKELNRATHHISEGDFDYDLKVKAKDEVGELAHAFRLMAQRLKKLEEINLDASPLTRLPGNLVIQRRLEEFLRSGKEFALCHSDLDNFKAYADQYGYAWASEVIKETARILESTAKELSQGLDFVGHIGGDDFVIIIMDLSRIDALCAQIIQEFDRTIPSYYSLQDVTRGYIDGHDRRGMEQRFPLMSISLAVVTVKGEKYRNPLEVSEVCAELKEYAKSLPGSNYVKDVKRALVPVARVT</sequence>
<keyword evidence="12" id="KW-0812">Transmembrane</keyword>
<evidence type="ECO:0000256" key="12">
    <source>
        <dbReference type="SAM" id="Phobius"/>
    </source>
</evidence>
<feature type="transmembrane region" description="Helical" evidence="12">
    <location>
        <begin position="53"/>
        <end position="79"/>
    </location>
</feature>
<dbReference type="GO" id="GO:0004673">
    <property type="term" value="F:protein histidine kinase activity"/>
    <property type="evidence" value="ECO:0007669"/>
    <property type="project" value="UniProtKB-EC"/>
</dbReference>
<dbReference type="InterPro" id="IPR000160">
    <property type="entry name" value="GGDEF_dom"/>
</dbReference>
<organism evidence="15 16">
    <name type="scientific">Tectimicrobiota bacterium</name>
    <dbReference type="NCBI Taxonomy" id="2528274"/>
    <lineage>
        <taxon>Bacteria</taxon>
        <taxon>Pseudomonadati</taxon>
        <taxon>Nitrospinota/Tectimicrobiota group</taxon>
        <taxon>Candidatus Tectimicrobiota</taxon>
    </lineage>
</organism>
<dbReference type="SUPFAM" id="SSF55073">
    <property type="entry name" value="Nucleotide cyclase"/>
    <property type="match status" value="1"/>
</dbReference>
<dbReference type="Gene3D" id="3.30.70.270">
    <property type="match status" value="1"/>
</dbReference>
<dbReference type="SMART" id="SM00304">
    <property type="entry name" value="HAMP"/>
    <property type="match status" value="1"/>
</dbReference>
<dbReference type="NCBIfam" id="TIGR00254">
    <property type="entry name" value="GGDEF"/>
    <property type="match status" value="1"/>
</dbReference>
<protein>
    <recommendedName>
        <fullName evidence="3">histidine kinase</fullName>
        <ecNumber evidence="3">2.7.13.3</ecNumber>
    </recommendedName>
</protein>
<keyword evidence="9" id="KW-0067">ATP-binding</keyword>
<evidence type="ECO:0000256" key="1">
    <source>
        <dbReference type="ARBA" id="ARBA00000085"/>
    </source>
</evidence>
<dbReference type="InterPro" id="IPR043128">
    <property type="entry name" value="Rev_trsase/Diguanyl_cyclase"/>
</dbReference>
<evidence type="ECO:0000256" key="11">
    <source>
        <dbReference type="ARBA" id="ARBA00023136"/>
    </source>
</evidence>
<accession>A0A932CR04</accession>
<feature type="domain" description="HAMP" evidence="13">
    <location>
        <begin position="77"/>
        <end position="129"/>
    </location>
</feature>
<evidence type="ECO:0000256" key="6">
    <source>
        <dbReference type="ARBA" id="ARBA00022679"/>
    </source>
</evidence>
<evidence type="ECO:0000256" key="2">
    <source>
        <dbReference type="ARBA" id="ARBA00004651"/>
    </source>
</evidence>
<dbReference type="PANTHER" id="PTHR45528">
    <property type="entry name" value="SENSOR HISTIDINE KINASE CPXA"/>
    <property type="match status" value="1"/>
</dbReference>
<keyword evidence="5" id="KW-0597">Phosphoprotein</keyword>
<evidence type="ECO:0000256" key="3">
    <source>
        <dbReference type="ARBA" id="ARBA00012438"/>
    </source>
</evidence>
<dbReference type="AlphaFoldDB" id="A0A932CR04"/>
<comment type="subcellular location">
    <subcellularLocation>
        <location evidence="2">Cell membrane</location>
        <topology evidence="2">Multi-pass membrane protein</topology>
    </subcellularLocation>
</comment>
<dbReference type="Proteomes" id="UP000769766">
    <property type="component" value="Unassembled WGS sequence"/>
</dbReference>
<dbReference type="Pfam" id="PF00672">
    <property type="entry name" value="HAMP"/>
    <property type="match status" value="1"/>
</dbReference>
<dbReference type="PANTHER" id="PTHR45528:SF1">
    <property type="entry name" value="SENSOR HISTIDINE KINASE CPXA"/>
    <property type="match status" value="1"/>
</dbReference>
<dbReference type="PROSITE" id="PS50887">
    <property type="entry name" value="GGDEF"/>
    <property type="match status" value="1"/>
</dbReference>
<feature type="domain" description="GGDEF" evidence="14">
    <location>
        <begin position="158"/>
        <end position="314"/>
    </location>
</feature>
<dbReference type="Gene3D" id="6.10.340.10">
    <property type="match status" value="1"/>
</dbReference>